<dbReference type="GO" id="GO:0046348">
    <property type="term" value="P:amino sugar catabolic process"/>
    <property type="evidence" value="ECO:0007669"/>
    <property type="project" value="InterPro"/>
</dbReference>
<dbReference type="Gene3D" id="3.40.50.10490">
    <property type="entry name" value="Glucose-6-phosphate isomerase like protein, domain 1"/>
    <property type="match status" value="1"/>
</dbReference>
<feature type="domain" description="SIS" evidence="4">
    <location>
        <begin position="62"/>
        <end position="225"/>
    </location>
</feature>
<dbReference type="GO" id="GO:0009254">
    <property type="term" value="P:peptidoglycan turnover"/>
    <property type="evidence" value="ECO:0007669"/>
    <property type="project" value="TreeGrafter"/>
</dbReference>
<dbReference type="InterPro" id="IPR040190">
    <property type="entry name" value="MURQ/GCKR"/>
</dbReference>
<dbReference type="SUPFAM" id="SSF53697">
    <property type="entry name" value="SIS domain"/>
    <property type="match status" value="1"/>
</dbReference>
<protein>
    <submittedName>
        <fullName evidence="5">N-acetylmuramic acid 6-phosphate etherase</fullName>
    </submittedName>
</protein>
<keyword evidence="2" id="KW-0119">Carbohydrate metabolism</keyword>
<dbReference type="NCBIfam" id="NF009222">
    <property type="entry name" value="PRK12570.1"/>
    <property type="match status" value="1"/>
</dbReference>
<dbReference type="InterPro" id="IPR001347">
    <property type="entry name" value="SIS_dom"/>
</dbReference>
<dbReference type="NCBIfam" id="NF003915">
    <property type="entry name" value="PRK05441.1"/>
    <property type="match status" value="1"/>
</dbReference>
<dbReference type="AlphaFoldDB" id="A0AA35ULU7"/>
<keyword evidence="6" id="KW-1185">Reference proteome</keyword>
<dbReference type="PROSITE" id="PS51464">
    <property type="entry name" value="SIS"/>
    <property type="match status" value="1"/>
</dbReference>
<evidence type="ECO:0000256" key="2">
    <source>
        <dbReference type="ARBA" id="ARBA00023277"/>
    </source>
</evidence>
<keyword evidence="1" id="KW-0456">Lyase</keyword>
<evidence type="ECO:0000256" key="3">
    <source>
        <dbReference type="SAM" id="MobiDB-lite"/>
    </source>
</evidence>
<dbReference type="GO" id="GO:0016835">
    <property type="term" value="F:carbon-oxygen lyase activity"/>
    <property type="evidence" value="ECO:0007669"/>
    <property type="project" value="InterPro"/>
</dbReference>
<dbReference type="PROSITE" id="PS01272">
    <property type="entry name" value="GCKR"/>
    <property type="match status" value="1"/>
</dbReference>
<dbReference type="EMBL" id="CATKSH010000003">
    <property type="protein sequence ID" value="CAI9119813.1"/>
    <property type="molecule type" value="Genomic_DNA"/>
</dbReference>
<name>A0AA35ULU7_9PROT</name>
<dbReference type="Pfam" id="PF22645">
    <property type="entry name" value="GKRP_SIS_N"/>
    <property type="match status" value="1"/>
</dbReference>
<dbReference type="GO" id="GO:0016803">
    <property type="term" value="F:ether hydrolase activity"/>
    <property type="evidence" value="ECO:0007669"/>
    <property type="project" value="TreeGrafter"/>
</dbReference>
<evidence type="ECO:0000256" key="1">
    <source>
        <dbReference type="ARBA" id="ARBA00023239"/>
    </source>
</evidence>
<feature type="compositionally biased region" description="Basic and acidic residues" evidence="3">
    <location>
        <begin position="13"/>
        <end position="23"/>
    </location>
</feature>
<organism evidence="5 6">
    <name type="scientific">Brytella acorum</name>
    <dbReference type="NCBI Taxonomy" id="2959299"/>
    <lineage>
        <taxon>Bacteria</taxon>
        <taxon>Pseudomonadati</taxon>
        <taxon>Pseudomonadota</taxon>
        <taxon>Alphaproteobacteria</taxon>
        <taxon>Acetobacterales</taxon>
        <taxon>Acetobacteraceae</taxon>
        <taxon>Brytella</taxon>
    </lineage>
</organism>
<feature type="region of interest" description="Disordered" evidence="3">
    <location>
        <begin position="1"/>
        <end position="23"/>
    </location>
</feature>
<gene>
    <name evidence="5" type="ORF">LMG32879_000638</name>
</gene>
<dbReference type="Gene3D" id="1.10.8.1080">
    <property type="match status" value="1"/>
</dbReference>
<sequence>MPSVAHYAPSHTSDTERPDPRYADIDLWPTGSVLAALAESQMVAVAVAHAALPDIEAVVEAAIPRLRKGGRMFYVGAGTSGRVGMQDGVELTPTFGMPVERLVLLLAGGLDAVSQAVEGAEDDEEAARAEVLSFVPDENDVVIGVAASGSTPYTCAALATARECGSLTVGVSGNLKGRVLHEAEFGIRLPTGPEVVSGSTRLKAGTAQKVALNMLSTTIMIRLGHVYRGQMVDMKVTNAKLGKRAARMVKMLAGGTDAEIEAALKRAGGNVKRAVLARAGVAAEAIEDLLDRHQGDLRKALAAVGWR</sequence>
<dbReference type="RefSeq" id="WP_289840940.1">
    <property type="nucleotide sequence ID" value="NZ_CATKSH010000003.1"/>
</dbReference>
<comment type="caution">
    <text evidence="5">The sequence shown here is derived from an EMBL/GenBank/DDBJ whole genome shotgun (WGS) entry which is preliminary data.</text>
</comment>
<dbReference type="InterPro" id="IPR005486">
    <property type="entry name" value="Glucokinase_regulatory_CS"/>
</dbReference>
<reference evidence="5" key="1">
    <citation type="submission" date="2023-03" db="EMBL/GenBank/DDBJ databases">
        <authorList>
            <person name="Cleenwerck I."/>
        </authorList>
    </citation>
    <scope>NUCLEOTIDE SEQUENCE</scope>
    <source>
        <strain evidence="5">LMG 32879</strain>
    </source>
</reference>
<proteinExistence type="predicted"/>
<evidence type="ECO:0000313" key="6">
    <source>
        <dbReference type="Proteomes" id="UP001176960"/>
    </source>
</evidence>
<dbReference type="CDD" id="cd05007">
    <property type="entry name" value="SIS_Etherase"/>
    <property type="match status" value="1"/>
</dbReference>
<accession>A0AA35ULU7</accession>
<dbReference type="PANTHER" id="PTHR10088:SF4">
    <property type="entry name" value="GLUCOKINASE REGULATORY PROTEIN"/>
    <property type="match status" value="1"/>
</dbReference>
<evidence type="ECO:0000259" key="4">
    <source>
        <dbReference type="PROSITE" id="PS51464"/>
    </source>
</evidence>
<dbReference type="PANTHER" id="PTHR10088">
    <property type="entry name" value="GLUCOKINASE REGULATORY PROTEIN"/>
    <property type="match status" value="1"/>
</dbReference>
<dbReference type="InterPro" id="IPR005488">
    <property type="entry name" value="Etherase_MurQ"/>
</dbReference>
<dbReference type="InterPro" id="IPR046348">
    <property type="entry name" value="SIS_dom_sf"/>
</dbReference>
<dbReference type="Proteomes" id="UP001176960">
    <property type="component" value="Unassembled WGS sequence"/>
</dbReference>
<evidence type="ECO:0000313" key="5">
    <source>
        <dbReference type="EMBL" id="CAI9119813.1"/>
    </source>
</evidence>
<dbReference type="GO" id="GO:0097367">
    <property type="term" value="F:carbohydrate derivative binding"/>
    <property type="evidence" value="ECO:0007669"/>
    <property type="project" value="InterPro"/>
</dbReference>